<accession>A0A2A4FKW2</accession>
<gene>
    <name evidence="1" type="ORF">BZL54_06165</name>
</gene>
<dbReference type="GeneID" id="69000538"/>
<protein>
    <submittedName>
        <fullName evidence="1">Uncharacterized protein</fullName>
    </submittedName>
</protein>
<proteinExistence type="predicted"/>
<name>A0A2A4FKW2_9BURK</name>
<organism evidence="1 2">
    <name type="scientific">Burkholderia ubonensis subsp. mesacidophila</name>
    <dbReference type="NCBI Taxonomy" id="265293"/>
    <lineage>
        <taxon>Bacteria</taxon>
        <taxon>Pseudomonadati</taxon>
        <taxon>Pseudomonadota</taxon>
        <taxon>Betaproteobacteria</taxon>
        <taxon>Burkholderiales</taxon>
        <taxon>Burkholderiaceae</taxon>
        <taxon>Burkholderia</taxon>
        <taxon>Burkholderia cepacia complex</taxon>
    </lineage>
</organism>
<reference evidence="1 2" key="1">
    <citation type="submission" date="2017-01" db="EMBL/GenBank/DDBJ databases">
        <title>Whole-Genome Shotgun Sequencing of Two beta-Proteobacterial Species in Search of the Bulgecin Biosynthetic Cluster.</title>
        <authorList>
            <person name="Horsman M.E."/>
            <person name="Marous D.R."/>
            <person name="Li R."/>
            <person name="Oliver R.A."/>
            <person name="Byun B."/>
            <person name="Emrich S.J."/>
            <person name="Boggess B."/>
            <person name="Townsend C.A."/>
            <person name="Mobashery S."/>
        </authorList>
    </citation>
    <scope>NUCLEOTIDE SEQUENCE [LARGE SCALE GENOMIC DNA]</scope>
    <source>
        <strain evidence="1 2">ATCC 31433</strain>
    </source>
</reference>
<dbReference type="Proteomes" id="UP000217994">
    <property type="component" value="Unassembled WGS sequence"/>
</dbReference>
<evidence type="ECO:0000313" key="1">
    <source>
        <dbReference type="EMBL" id="PCE33298.1"/>
    </source>
</evidence>
<comment type="caution">
    <text evidence="1">The sequence shown here is derived from an EMBL/GenBank/DDBJ whole genome shotgun (WGS) entry which is preliminary data.</text>
</comment>
<evidence type="ECO:0000313" key="2">
    <source>
        <dbReference type="Proteomes" id="UP000217994"/>
    </source>
</evidence>
<dbReference type="EMBL" id="MTZU01000019">
    <property type="protein sequence ID" value="PCE33298.1"/>
    <property type="molecule type" value="Genomic_DNA"/>
</dbReference>
<dbReference type="AlphaFoldDB" id="A0A2A4FKW2"/>
<sequence length="150" mass="16239">MALIANLDGARDLYRLCFVRAPWAYFTCLPLDEQCGESWAAVPYQEVAKPPYSDSRTQVLKVAFDAPLLLPPEAGRHACACSVEQINRGAAPWLRSENFLDGRTLRVMGGATLQTFVETVESAGGTVYGPLGWAELPPWAARDAPDVAAG</sequence>
<dbReference type="RefSeq" id="WP_084908639.1">
    <property type="nucleotide sequence ID" value="NZ_CP020738.1"/>
</dbReference>